<dbReference type="PROSITE" id="PS00409">
    <property type="entry name" value="PROKAR_NTER_METHYL"/>
    <property type="match status" value="1"/>
</dbReference>
<dbReference type="Pfam" id="PF07963">
    <property type="entry name" value="N_methyl"/>
    <property type="match status" value="1"/>
</dbReference>
<dbReference type="InterPro" id="IPR012902">
    <property type="entry name" value="N_methyl_site"/>
</dbReference>
<keyword evidence="1" id="KW-0812">Transmembrane</keyword>
<dbReference type="EMBL" id="MFDM01000029">
    <property type="protein sequence ID" value="OGE42206.1"/>
    <property type="molecule type" value="Genomic_DNA"/>
</dbReference>
<keyword evidence="1" id="KW-0472">Membrane</keyword>
<dbReference type="SUPFAM" id="SSF54523">
    <property type="entry name" value="Pili subunits"/>
    <property type="match status" value="1"/>
</dbReference>
<evidence type="ECO:0000313" key="3">
    <source>
        <dbReference type="Proteomes" id="UP000178565"/>
    </source>
</evidence>
<dbReference type="Gene3D" id="3.30.700.10">
    <property type="entry name" value="Glycoprotein, Type 4 Pilin"/>
    <property type="match status" value="1"/>
</dbReference>
<dbReference type="STRING" id="1797785.A3B45_04565"/>
<evidence type="ECO:0008006" key="4">
    <source>
        <dbReference type="Google" id="ProtNLM"/>
    </source>
</evidence>
<reference evidence="2 3" key="1">
    <citation type="journal article" date="2016" name="Nat. Commun.">
        <title>Thousands of microbial genomes shed light on interconnected biogeochemical processes in an aquifer system.</title>
        <authorList>
            <person name="Anantharaman K."/>
            <person name="Brown C.T."/>
            <person name="Hug L.A."/>
            <person name="Sharon I."/>
            <person name="Castelle C.J."/>
            <person name="Probst A.J."/>
            <person name="Thomas B.C."/>
            <person name="Singh A."/>
            <person name="Wilkins M.J."/>
            <person name="Karaoz U."/>
            <person name="Brodie E.L."/>
            <person name="Williams K.H."/>
            <person name="Hubbard S.S."/>
            <person name="Banfield J.F."/>
        </authorList>
    </citation>
    <scope>NUCLEOTIDE SEQUENCE [LARGE SCALE GENOMIC DNA]</scope>
</reference>
<protein>
    <recommendedName>
        <fullName evidence="4">Type II secretion system protein GspG C-terminal domain-containing protein</fullName>
    </recommendedName>
</protein>
<evidence type="ECO:0000256" key="1">
    <source>
        <dbReference type="SAM" id="Phobius"/>
    </source>
</evidence>
<organism evidence="2 3">
    <name type="scientific">Candidatus Daviesbacteria bacterium RIFCSPLOWO2_01_FULL_39_12</name>
    <dbReference type="NCBI Taxonomy" id="1797785"/>
    <lineage>
        <taxon>Bacteria</taxon>
        <taxon>Candidatus Daviesiibacteriota</taxon>
    </lineage>
</organism>
<name>A0A1F5KMP6_9BACT</name>
<evidence type="ECO:0000313" key="2">
    <source>
        <dbReference type="EMBL" id="OGE42206.1"/>
    </source>
</evidence>
<comment type="caution">
    <text evidence="2">The sequence shown here is derived from an EMBL/GenBank/DDBJ whole genome shotgun (WGS) entry which is preliminary data.</text>
</comment>
<dbReference type="AlphaFoldDB" id="A0A1F5KMP6"/>
<feature type="transmembrane region" description="Helical" evidence="1">
    <location>
        <begin position="12"/>
        <end position="39"/>
    </location>
</feature>
<dbReference type="NCBIfam" id="TIGR02532">
    <property type="entry name" value="IV_pilin_GFxxxE"/>
    <property type="match status" value="1"/>
</dbReference>
<gene>
    <name evidence="2" type="ORF">A3B45_04565</name>
</gene>
<dbReference type="InterPro" id="IPR045584">
    <property type="entry name" value="Pilin-like"/>
</dbReference>
<keyword evidence="1" id="KW-1133">Transmembrane helix</keyword>
<accession>A0A1F5KMP6</accession>
<dbReference type="Proteomes" id="UP000178565">
    <property type="component" value="Unassembled WGS sequence"/>
</dbReference>
<sequence>MPALSERSESKGFTLIELLVVISIIAILAVVGTIIYSIVQRNSRDARRRMDVDAIAAALEVNKQSIGTYQQVQSLWFASGSIPSDPRGPVVPPPPTGCGNSAATDGWGNGCWYCIQNDSTTRDYCTLNDWTVDNPQPFTSYAQIGWMVCANLESGNPAYYCKGNSQ</sequence>
<proteinExistence type="predicted"/>